<dbReference type="GO" id="GO:0016787">
    <property type="term" value="F:hydrolase activity"/>
    <property type="evidence" value="ECO:0007669"/>
    <property type="project" value="UniProtKB-KW"/>
</dbReference>
<name>A0ABT7NN44_9SPHI</name>
<dbReference type="Pfam" id="PF00756">
    <property type="entry name" value="Esterase"/>
    <property type="match status" value="1"/>
</dbReference>
<dbReference type="PANTHER" id="PTHR48098:SF6">
    <property type="entry name" value="FERRI-BACILLIBACTIN ESTERASE BESA"/>
    <property type="match status" value="1"/>
</dbReference>
<evidence type="ECO:0000313" key="1">
    <source>
        <dbReference type="EMBL" id="MDM1048671.1"/>
    </source>
</evidence>
<accession>A0ABT7NN44</accession>
<organism evidence="1 2">
    <name type="scientific">Sphingobacterium hotanense</name>
    <dbReference type="NCBI Taxonomy" id="649196"/>
    <lineage>
        <taxon>Bacteria</taxon>
        <taxon>Pseudomonadati</taxon>
        <taxon>Bacteroidota</taxon>
        <taxon>Sphingobacteriia</taxon>
        <taxon>Sphingobacteriales</taxon>
        <taxon>Sphingobacteriaceae</taxon>
        <taxon>Sphingobacterium</taxon>
    </lineage>
</organism>
<keyword evidence="2" id="KW-1185">Reference proteome</keyword>
<dbReference type="InterPro" id="IPR000801">
    <property type="entry name" value="Esterase-like"/>
</dbReference>
<dbReference type="Proteomes" id="UP001170954">
    <property type="component" value="Unassembled WGS sequence"/>
</dbReference>
<reference evidence="1" key="1">
    <citation type="submission" date="2020-06" db="EMBL/GenBank/DDBJ databases">
        <authorList>
            <person name="Dong N."/>
        </authorList>
    </citation>
    <scope>NUCLEOTIDE SEQUENCE</scope>
    <source>
        <strain evidence="1">R1692</strain>
    </source>
</reference>
<proteinExistence type="predicted"/>
<dbReference type="RefSeq" id="WP_286651386.1">
    <property type="nucleotide sequence ID" value="NZ_JACAGK010000026.1"/>
</dbReference>
<dbReference type="PANTHER" id="PTHR48098">
    <property type="entry name" value="ENTEROCHELIN ESTERASE-RELATED"/>
    <property type="match status" value="1"/>
</dbReference>
<dbReference type="EMBL" id="JACAGK010000026">
    <property type="protein sequence ID" value="MDM1048671.1"/>
    <property type="molecule type" value="Genomic_DNA"/>
</dbReference>
<dbReference type="Gene3D" id="3.40.50.1820">
    <property type="entry name" value="alpha/beta hydrolase"/>
    <property type="match status" value="1"/>
</dbReference>
<dbReference type="InterPro" id="IPR050583">
    <property type="entry name" value="Mycobacterial_A85_antigen"/>
</dbReference>
<reference evidence="1" key="2">
    <citation type="journal article" date="2022" name="Sci. Total Environ.">
        <title>Prevalence, transmission, and molecular epidemiology of tet(X)-positive bacteria among humans, animals, and environmental niches in China: An epidemiological, and genomic-based study.</title>
        <authorList>
            <person name="Dong N."/>
            <person name="Zeng Y."/>
            <person name="Cai C."/>
            <person name="Sun C."/>
            <person name="Lu J."/>
            <person name="Liu C."/>
            <person name="Zhou H."/>
            <person name="Sun Q."/>
            <person name="Shu L."/>
            <person name="Wang H."/>
            <person name="Wang Y."/>
            <person name="Wang S."/>
            <person name="Wu C."/>
            <person name="Chan E.W."/>
            <person name="Chen G."/>
            <person name="Shen Z."/>
            <person name="Chen S."/>
            <person name="Zhang R."/>
        </authorList>
    </citation>
    <scope>NUCLEOTIDE SEQUENCE</scope>
    <source>
        <strain evidence="1">R1692</strain>
    </source>
</reference>
<keyword evidence="1" id="KW-0378">Hydrolase</keyword>
<dbReference type="SUPFAM" id="SSF53474">
    <property type="entry name" value="alpha/beta-Hydrolases"/>
    <property type="match status" value="1"/>
</dbReference>
<protein>
    <submittedName>
        <fullName evidence="1">Alpha/beta hydrolase</fullName>
    </submittedName>
</protein>
<sequence length="379" mass="43955">MTKHYFPLHLRIINTDEKHVGEKLYLTGTFNNWSEEHVLIGTIPEKGGTINYTLEDVKAGEHELKLSRGSFKTLFADASGQLAPAEWINHSKESELELTIEGWRDDYPASTASEQVNILDEHFYFPNLNVHRKILIYLPKDYKTTDKRYPVIYMHDGQHLFDEATSVGRSGPVEWKVDNTIDDSEHDAIVVAIYHAANFDLRAEEYMLSASDEIKNPKGQLYLDDIVNELKAYIDEHYRTLNDRKHTAMLGSSIGGLISIYAGILYPEIFGTIGSFSPSIWMDEEPLYLKTLQQMLKRADDYKSQTFYFYVGGKEKRFDRNTKENDMKKELEKYVEFLTKNYKGTIFMDINEHGKHGAAHWQLAFPPFFDYWSLQMKSE</sequence>
<evidence type="ECO:0000313" key="2">
    <source>
        <dbReference type="Proteomes" id="UP001170954"/>
    </source>
</evidence>
<dbReference type="InterPro" id="IPR029058">
    <property type="entry name" value="AB_hydrolase_fold"/>
</dbReference>
<gene>
    <name evidence="1" type="ORF">HX018_10510</name>
</gene>
<comment type="caution">
    <text evidence="1">The sequence shown here is derived from an EMBL/GenBank/DDBJ whole genome shotgun (WGS) entry which is preliminary data.</text>
</comment>